<dbReference type="OrthoDB" id="9780929at2"/>
<keyword evidence="2" id="KW-1185">Reference proteome</keyword>
<evidence type="ECO:0000313" key="2">
    <source>
        <dbReference type="Proteomes" id="UP000245647"/>
    </source>
</evidence>
<protein>
    <recommendedName>
        <fullName evidence="3">Nucleotidyl transferase AbiEii/AbiGii toxin family protein</fullName>
    </recommendedName>
</protein>
<dbReference type="Gene3D" id="3.10.450.620">
    <property type="entry name" value="JHP933, nucleotidyltransferase-like core domain"/>
    <property type="match status" value="1"/>
</dbReference>
<dbReference type="AlphaFoldDB" id="A0A2U2PKX5"/>
<dbReference type="InterPro" id="IPR014942">
    <property type="entry name" value="AbiEii"/>
</dbReference>
<dbReference type="RefSeq" id="WP_109414255.1">
    <property type="nucleotide sequence ID" value="NZ_QEAS01000002.1"/>
</dbReference>
<evidence type="ECO:0000313" key="1">
    <source>
        <dbReference type="EMBL" id="PWG81978.1"/>
    </source>
</evidence>
<dbReference type="Proteomes" id="UP000245647">
    <property type="component" value="Unassembled WGS sequence"/>
</dbReference>
<sequence length="326" mass="38090">MTVNYLHKRKDFESLIRTLSSQTGILDSLVEKDYWIMHVLYSLKKSGLQFELKGGTSLSKGFQIIDRFSEDIDLHISPRESFKEETGITLNENPNSSSKSAVEGRKKFFDWLADHITIDGITEVTRDVSFDDTHRYRSGGIRLKYHTFFDPIRGLKDGILLEVGFAKVTPNRLVDISSWMYDKAAAAGLQIFDNRAQGIACYHPGYTLVEKLQTIATKYRHEQSKPGGDHQKVNFMRQYYDVFQLLQNSEVQKFIGTDEYYAHKQDWFPDEDLQRPIKENEALLLSDKKVREDFRNRYRSTSNLYYKGQPDFDEMTHYIKQFLEKL</sequence>
<evidence type="ECO:0008006" key="3">
    <source>
        <dbReference type="Google" id="ProtNLM"/>
    </source>
</evidence>
<reference evidence="1 2" key="1">
    <citation type="submission" date="2018-04" db="EMBL/GenBank/DDBJ databases">
        <title>Pedobacter chongqingensis sp. nov., isolated from a rottenly hemp rope.</title>
        <authorList>
            <person name="Cai Y."/>
        </authorList>
    </citation>
    <scope>NUCLEOTIDE SEQUENCE [LARGE SCALE GENOMIC DNA]</scope>
    <source>
        <strain evidence="1 2">FJ4-8</strain>
    </source>
</reference>
<comment type="caution">
    <text evidence="1">The sequence shown here is derived from an EMBL/GenBank/DDBJ whole genome shotgun (WGS) entry which is preliminary data.</text>
</comment>
<accession>A0A2U2PKX5</accession>
<gene>
    <name evidence="1" type="ORF">DDR33_02840</name>
</gene>
<dbReference type="EMBL" id="QEAS01000002">
    <property type="protein sequence ID" value="PWG81978.1"/>
    <property type="molecule type" value="Genomic_DNA"/>
</dbReference>
<proteinExistence type="predicted"/>
<name>A0A2U2PKX5_9SPHI</name>
<dbReference type="Pfam" id="PF08843">
    <property type="entry name" value="AbiEii"/>
    <property type="match status" value="1"/>
</dbReference>
<organism evidence="1 2">
    <name type="scientific">Pararcticibacter amylolyticus</name>
    <dbReference type="NCBI Taxonomy" id="2173175"/>
    <lineage>
        <taxon>Bacteria</taxon>
        <taxon>Pseudomonadati</taxon>
        <taxon>Bacteroidota</taxon>
        <taxon>Sphingobacteriia</taxon>
        <taxon>Sphingobacteriales</taxon>
        <taxon>Sphingobacteriaceae</taxon>
        <taxon>Pararcticibacter</taxon>
    </lineage>
</organism>